<dbReference type="PANTHER" id="PTHR33219">
    <property type="entry name" value="YLMG HOMOLOG PROTEIN 2, CHLOROPLASTIC"/>
    <property type="match status" value="1"/>
</dbReference>
<dbReference type="AlphaFoldDB" id="A0A8F0FC81"/>
<evidence type="ECO:0008006" key="3">
    <source>
        <dbReference type="Google" id="ProtNLM"/>
    </source>
</evidence>
<name>A0A8F0FC81_9PHAE</name>
<dbReference type="GO" id="GO:0016020">
    <property type="term" value="C:membrane"/>
    <property type="evidence" value="ECO:0007669"/>
    <property type="project" value="InterPro"/>
</dbReference>
<accession>A0A8F0FC81</accession>
<keyword evidence="2" id="KW-0934">Plastid</keyword>
<feature type="transmembrane region" description="Helical" evidence="1">
    <location>
        <begin position="64"/>
        <end position="86"/>
    </location>
</feature>
<gene>
    <name evidence="2" type="primary">ycf19</name>
</gene>
<sequence>MQTFDTKDWANEFLVWTADALRVYYWVLTLRLSVQWFPNINPYIHPVYVLLHATDFFLESFEGIVPNILGMDMSAMCAFIFLEWVIRTCQAIKFY</sequence>
<keyword evidence="1" id="KW-0472">Membrane</keyword>
<evidence type="ECO:0000313" key="2">
    <source>
        <dbReference type="EMBL" id="QWK43766.1"/>
    </source>
</evidence>
<keyword evidence="1" id="KW-1133">Transmembrane helix</keyword>
<dbReference type="InterPro" id="IPR003425">
    <property type="entry name" value="CCB3/YggT"/>
</dbReference>
<reference evidence="2" key="1">
    <citation type="journal article" date="2021" name="Genome Biol. Evol.">
        <title>Genomic rearrangements and sequence evolution across brown algal organelles.</title>
        <authorList>
            <person name="Starko S."/>
            <person name="Bringloe T.T."/>
            <person name="Gomez M.S."/>
            <person name="Darby H."/>
            <person name="Graham S.W."/>
            <person name="Martone P.T."/>
        </authorList>
    </citation>
    <scope>NUCLEOTIDE SEQUENCE</scope>
</reference>
<dbReference type="EMBL" id="MZ156041">
    <property type="protein sequence ID" value="QWK43766.1"/>
    <property type="molecule type" value="Genomic_DNA"/>
</dbReference>
<geneLocation type="plastid" evidence="2"/>
<organism evidence="2">
    <name type="scientific">Desmarestia aculeata</name>
    <dbReference type="NCBI Taxonomy" id="62298"/>
    <lineage>
        <taxon>Eukaryota</taxon>
        <taxon>Sar</taxon>
        <taxon>Stramenopiles</taxon>
        <taxon>Ochrophyta</taxon>
        <taxon>PX clade</taxon>
        <taxon>Phaeophyceae</taxon>
        <taxon>Desmarestiales</taxon>
        <taxon>Desmarestiaceae</taxon>
        <taxon>Desmarestia</taxon>
    </lineage>
</organism>
<dbReference type="Pfam" id="PF02325">
    <property type="entry name" value="CCB3_YggT"/>
    <property type="match status" value="1"/>
</dbReference>
<proteinExistence type="predicted"/>
<evidence type="ECO:0000256" key="1">
    <source>
        <dbReference type="SAM" id="Phobius"/>
    </source>
</evidence>
<protein>
    <recommendedName>
        <fullName evidence="3">YggT family protein</fullName>
    </recommendedName>
</protein>
<dbReference type="PANTHER" id="PTHR33219:SF14">
    <property type="entry name" value="PROTEIN COFACTOR ASSEMBLY OF COMPLEX C SUBUNIT B CCB3, CHLOROPLASTIC-RELATED"/>
    <property type="match status" value="1"/>
</dbReference>
<keyword evidence="1" id="KW-0812">Transmembrane</keyword>